<name>A0A2M3ZUT1_9DIPT</name>
<dbReference type="AlphaFoldDB" id="A0A2M3ZUT1"/>
<sequence>MPPPAHRKALLATITTAKAMAVQQRVTVRRVAQTQLLMAVAARGRKENRPTNRSLRKRTKYCRSACIRCWKV</sequence>
<accession>A0A2M3ZUT1</accession>
<evidence type="ECO:0000313" key="1">
    <source>
        <dbReference type="EMBL" id="MBW32200.1"/>
    </source>
</evidence>
<dbReference type="EMBL" id="GGFM01011449">
    <property type="protein sequence ID" value="MBW32200.1"/>
    <property type="molecule type" value="Transcribed_RNA"/>
</dbReference>
<proteinExistence type="predicted"/>
<reference evidence="1" key="1">
    <citation type="submission" date="2018-01" db="EMBL/GenBank/DDBJ databases">
        <title>An insight into the sialome of Amazonian anophelines.</title>
        <authorList>
            <person name="Ribeiro J.M."/>
            <person name="Scarpassa V."/>
            <person name="Calvo E."/>
        </authorList>
    </citation>
    <scope>NUCLEOTIDE SEQUENCE</scope>
    <source>
        <tissue evidence="1">Salivary glands</tissue>
    </source>
</reference>
<protein>
    <submittedName>
        <fullName evidence="1">Putative secreted peptide</fullName>
    </submittedName>
</protein>
<organism evidence="1">
    <name type="scientific">Anopheles braziliensis</name>
    <dbReference type="NCBI Taxonomy" id="58242"/>
    <lineage>
        <taxon>Eukaryota</taxon>
        <taxon>Metazoa</taxon>
        <taxon>Ecdysozoa</taxon>
        <taxon>Arthropoda</taxon>
        <taxon>Hexapoda</taxon>
        <taxon>Insecta</taxon>
        <taxon>Pterygota</taxon>
        <taxon>Neoptera</taxon>
        <taxon>Endopterygota</taxon>
        <taxon>Diptera</taxon>
        <taxon>Nematocera</taxon>
        <taxon>Culicoidea</taxon>
        <taxon>Culicidae</taxon>
        <taxon>Anophelinae</taxon>
        <taxon>Anopheles</taxon>
    </lineage>
</organism>